<dbReference type="NCBIfam" id="NF038083">
    <property type="entry name" value="CU044_5270_fam"/>
    <property type="match status" value="1"/>
</dbReference>
<keyword evidence="2" id="KW-1185">Reference proteome</keyword>
<dbReference type="InterPro" id="IPR047789">
    <property type="entry name" value="CU044_5270-like"/>
</dbReference>
<dbReference type="EMBL" id="FO203431">
    <property type="protein sequence ID" value="CCH89144.1"/>
    <property type="molecule type" value="Genomic_DNA"/>
</dbReference>
<dbReference type="PATRIC" id="fig|477641.3.peg.3527"/>
<dbReference type="Proteomes" id="UP000006461">
    <property type="component" value="Chromosome"/>
</dbReference>
<sequence>MPQRTGVDGWIDELGAEGDPDAVPIDYSGSLPPNTYAALAAMPTDPAELLEQVRSDVVAHGGDGSDREVFQRIGGDLVGESIAPPTVVAARYRAAALIPGVVVVPDAVDAAGRHGVAVGYEDTAIGRRYEYIFDDTTFSYLGARSYLTRNTTLGPVGTLTSISAVLERGASDAVRQVPDADHLLR</sequence>
<reference evidence="1 2" key="1">
    <citation type="journal article" date="2012" name="J. Bacteriol.">
        <title>Genome Sequence of Radiation-Resistant Modestobacter marinus Strain BC501, a Representative Actinobacterium That Thrives on Calcareous Stone Surfaces.</title>
        <authorList>
            <person name="Normand P."/>
            <person name="Gury J."/>
            <person name="Pujic P."/>
            <person name="Chouaia B."/>
            <person name="Crotti E."/>
            <person name="Brusetti L."/>
            <person name="Daffonchio D."/>
            <person name="Vacherie B."/>
            <person name="Barbe V."/>
            <person name="Medigue C."/>
            <person name="Calteau A."/>
            <person name="Ghodhbane-Gtari F."/>
            <person name="Essoussi I."/>
            <person name="Nouioui I."/>
            <person name="Abbassi-Ghozzi I."/>
            <person name="Gtari M."/>
        </authorList>
    </citation>
    <scope>NUCLEOTIDE SEQUENCE [LARGE SCALE GENOMIC DNA]</scope>
    <source>
        <strain evidence="2">BC 501</strain>
    </source>
</reference>
<proteinExistence type="predicted"/>
<dbReference type="HOGENOM" id="CLU_1459766_0_0_11"/>
<name>I4F0I1_MODI5</name>
<dbReference type="eggNOG" id="ENOG5033NHJ">
    <property type="taxonomic scope" value="Bacteria"/>
</dbReference>
<organism evidence="1 2">
    <name type="scientific">Modestobacter italicus (strain DSM 44449 / CECT 9708 / BC 501)</name>
    <dbReference type="NCBI Taxonomy" id="2732864"/>
    <lineage>
        <taxon>Bacteria</taxon>
        <taxon>Bacillati</taxon>
        <taxon>Actinomycetota</taxon>
        <taxon>Actinomycetes</taxon>
        <taxon>Geodermatophilales</taxon>
        <taxon>Geodermatophilaceae</taxon>
        <taxon>Modestobacter</taxon>
    </lineage>
</organism>
<gene>
    <name evidence="1" type="ordered locus">MODMU_3736</name>
</gene>
<dbReference type="AlphaFoldDB" id="I4F0I1"/>
<protein>
    <submittedName>
        <fullName evidence="1">Uncharacterized protein</fullName>
    </submittedName>
</protein>
<evidence type="ECO:0000313" key="1">
    <source>
        <dbReference type="EMBL" id="CCH89144.1"/>
    </source>
</evidence>
<dbReference type="KEGG" id="mmar:MODMU_3736"/>
<accession>I4F0I1</accession>
<evidence type="ECO:0000313" key="2">
    <source>
        <dbReference type="Proteomes" id="UP000006461"/>
    </source>
</evidence>